<dbReference type="GeneID" id="20527970"/>
<feature type="region of interest" description="Disordered" evidence="1">
    <location>
        <begin position="1"/>
        <end position="70"/>
    </location>
</feature>
<dbReference type="EMBL" id="KB932205">
    <property type="protein sequence ID" value="KCV69800.1"/>
    <property type="molecule type" value="Genomic_DNA"/>
</dbReference>
<accession>A0A058Z6A3</accession>
<name>A0A058Z6A3_FONAL</name>
<dbReference type="Proteomes" id="UP000030693">
    <property type="component" value="Unassembled WGS sequence"/>
</dbReference>
<proteinExistence type="predicted"/>
<organism evidence="2">
    <name type="scientific">Fonticula alba</name>
    <name type="common">Slime mold</name>
    <dbReference type="NCBI Taxonomy" id="691883"/>
    <lineage>
        <taxon>Eukaryota</taxon>
        <taxon>Rotosphaerida</taxon>
        <taxon>Fonticulaceae</taxon>
        <taxon>Fonticula</taxon>
    </lineage>
</organism>
<dbReference type="AlphaFoldDB" id="A0A058Z6A3"/>
<gene>
    <name evidence="2" type="ORF">H696_03245</name>
</gene>
<reference evidence="2" key="1">
    <citation type="submission" date="2013-04" db="EMBL/GenBank/DDBJ databases">
        <title>The Genome Sequence of Fonticula alba ATCC 38817.</title>
        <authorList>
            <consortium name="The Broad Institute Genomics Platform"/>
            <person name="Russ C."/>
            <person name="Cuomo C."/>
            <person name="Burger G."/>
            <person name="Gray M.W."/>
            <person name="Holland P.W.H."/>
            <person name="King N."/>
            <person name="Lang F.B.F."/>
            <person name="Roger A.J."/>
            <person name="Ruiz-Trillo I."/>
            <person name="Brown M."/>
            <person name="Walker B."/>
            <person name="Young S."/>
            <person name="Zeng Q."/>
            <person name="Gargeya S."/>
            <person name="Fitzgerald M."/>
            <person name="Haas B."/>
            <person name="Abouelleil A."/>
            <person name="Allen A.W."/>
            <person name="Alvarado L."/>
            <person name="Arachchi H.M."/>
            <person name="Berlin A.M."/>
            <person name="Chapman S.B."/>
            <person name="Gainer-Dewar J."/>
            <person name="Goldberg J."/>
            <person name="Griggs A."/>
            <person name="Gujja S."/>
            <person name="Hansen M."/>
            <person name="Howarth C."/>
            <person name="Imamovic A."/>
            <person name="Ireland A."/>
            <person name="Larimer J."/>
            <person name="McCowan C."/>
            <person name="Murphy C."/>
            <person name="Pearson M."/>
            <person name="Poon T.W."/>
            <person name="Priest M."/>
            <person name="Roberts A."/>
            <person name="Saif S."/>
            <person name="Shea T."/>
            <person name="Sisk P."/>
            <person name="Sykes S."/>
            <person name="Wortman J."/>
            <person name="Nusbaum C."/>
            <person name="Birren B."/>
        </authorList>
    </citation>
    <scope>NUCLEOTIDE SEQUENCE [LARGE SCALE GENOMIC DNA]</scope>
    <source>
        <strain evidence="2">ATCC 38817</strain>
    </source>
</reference>
<keyword evidence="3" id="KW-1185">Reference proteome</keyword>
<sequence length="70" mass="7074">MAAGRGSRPARTEAPSADPALRSGPRPLAPGKGPPGEALRHSGRSARCPGRSIGPDGHPVPVPARRVHTG</sequence>
<protein>
    <submittedName>
        <fullName evidence="2">Uncharacterized protein</fullName>
    </submittedName>
</protein>
<dbReference type="RefSeq" id="XP_009495406.1">
    <property type="nucleotide sequence ID" value="XM_009497131.1"/>
</dbReference>
<evidence type="ECO:0000256" key="1">
    <source>
        <dbReference type="SAM" id="MobiDB-lite"/>
    </source>
</evidence>
<evidence type="ECO:0000313" key="3">
    <source>
        <dbReference type="Proteomes" id="UP000030693"/>
    </source>
</evidence>
<evidence type="ECO:0000313" key="2">
    <source>
        <dbReference type="EMBL" id="KCV69800.1"/>
    </source>
</evidence>